<dbReference type="Gene3D" id="3.40.50.12780">
    <property type="entry name" value="N-terminal domain of ligase-like"/>
    <property type="match status" value="1"/>
</dbReference>
<feature type="domain" description="Acetyl-coenzyme A synthetase N-terminal" evidence="4">
    <location>
        <begin position="22"/>
        <end position="76"/>
    </location>
</feature>
<dbReference type="AlphaFoldDB" id="A0AAV1UTW5"/>
<dbReference type="SUPFAM" id="SSF56801">
    <property type="entry name" value="Acetyl-CoA synthetase-like"/>
    <property type="match status" value="1"/>
</dbReference>
<evidence type="ECO:0000313" key="5">
    <source>
        <dbReference type="EMBL" id="CAK7936464.1"/>
    </source>
</evidence>
<proteinExistence type="inferred from homology"/>
<dbReference type="InterPro" id="IPR020845">
    <property type="entry name" value="AMP-binding_CS"/>
</dbReference>
<dbReference type="InterPro" id="IPR045851">
    <property type="entry name" value="AMP-bd_C_sf"/>
</dbReference>
<comment type="caution">
    <text evidence="5">The sequence shown here is derived from an EMBL/GenBank/DDBJ whole genome shotgun (WGS) entry which is preliminary data.</text>
</comment>
<gene>
    <name evidence="5" type="ORF">PM001_LOCUS21614</name>
</gene>
<dbReference type="PANTHER" id="PTHR43347">
    <property type="entry name" value="ACYL-COA SYNTHETASE"/>
    <property type="match status" value="1"/>
</dbReference>
<dbReference type="PANTHER" id="PTHR43347:SF3">
    <property type="entry name" value="ACYL-COA SYNTHETASE SHORT-CHAIN FAMILY MEMBER 3, MITOCHONDRIAL"/>
    <property type="match status" value="1"/>
</dbReference>
<feature type="domain" description="AMP-dependent synthetase/ligase" evidence="2">
    <location>
        <begin position="85"/>
        <end position="456"/>
    </location>
</feature>
<organism evidence="5 6">
    <name type="scientific">Peronospora matthiolae</name>
    <dbReference type="NCBI Taxonomy" id="2874970"/>
    <lineage>
        <taxon>Eukaryota</taxon>
        <taxon>Sar</taxon>
        <taxon>Stramenopiles</taxon>
        <taxon>Oomycota</taxon>
        <taxon>Peronosporomycetes</taxon>
        <taxon>Peronosporales</taxon>
        <taxon>Peronosporaceae</taxon>
        <taxon>Peronospora</taxon>
    </lineage>
</organism>
<dbReference type="InterPro" id="IPR025110">
    <property type="entry name" value="AMP-bd_C"/>
</dbReference>
<evidence type="ECO:0000313" key="6">
    <source>
        <dbReference type="Proteomes" id="UP001162060"/>
    </source>
</evidence>
<dbReference type="InterPro" id="IPR032387">
    <property type="entry name" value="ACAS_N"/>
</dbReference>
<feature type="domain" description="AMP-binding enzyme C-terminal" evidence="3">
    <location>
        <begin position="549"/>
        <end position="627"/>
    </location>
</feature>
<dbReference type="Gene3D" id="3.30.300.30">
    <property type="match status" value="1"/>
</dbReference>
<name>A0AAV1UTW5_9STRA</name>
<evidence type="ECO:0000256" key="1">
    <source>
        <dbReference type="ARBA" id="ARBA00006432"/>
    </source>
</evidence>
<comment type="similarity">
    <text evidence="1">Belongs to the ATP-dependent AMP-binding enzyme family.</text>
</comment>
<evidence type="ECO:0000259" key="4">
    <source>
        <dbReference type="Pfam" id="PF16177"/>
    </source>
</evidence>
<dbReference type="Pfam" id="PF13193">
    <property type="entry name" value="AMP-binding_C"/>
    <property type="match status" value="1"/>
</dbReference>
<evidence type="ECO:0000259" key="3">
    <source>
        <dbReference type="Pfam" id="PF13193"/>
    </source>
</evidence>
<sequence>MLRQLTRIHVARLPKRRAIASYTEQYRRSLDTPEEFWAEAAQDLTWFKPWTRVIESTQGPSSRWFVGGEMNTCYNALDVLVNNGRGDVVAVHYDCPLTDTKTTRTYSQLLQEVSTFAGGLQKLGVKKGDRVVIYMPAVLETTVAMLACARLGAVHSVVFGGFATLELAARIDDATPQIIISASCGVEPKGIVDYGPLLNGALNRSSWKPSHVVMLQRDMCPFQMTRGRDIDWRDVMATGSLIDARPVLATDPLYLLYTSGTTGRPKGVVRDNGGHAVALKWAMRNVFDITPDDTFFAASDMGWTVGHSLAVYGPLIHGCTSILYAGKPVRTPDASAYWRLITEYGIKSMFTAPTALRAIRKEDPDGLLIRSMKEEIRKTLKTIFVAGERGDPKTFNFFSKQLGIPIIDHWWQTETGWPITAPCLGMQDDGSSKDGHPHIKEGSVARPVPGWDVQLLTGAHVKDDEYHSYRDQIGDQDAELVVKLPLPPGALTALHNNPDDFYAKYFKRFPGYYHTGDTGCIDEDGFVYVMSRTDDVINVAGHRITTGSIEKIIIEIPEVVECAVFGVVDTLKGHVPLALLVIDEKIDRSKEEIIKQVVRDTREQMGSFVCLKDVGLVDALPKTRSGKVMRATMQAIADSAPFRVPATIDNIAVLGDIRLVLQSLGYAKTDSVITD</sequence>
<dbReference type="GO" id="GO:0050218">
    <property type="term" value="F:propionate-CoA ligase activity"/>
    <property type="evidence" value="ECO:0007669"/>
    <property type="project" value="TreeGrafter"/>
</dbReference>
<evidence type="ECO:0000259" key="2">
    <source>
        <dbReference type="Pfam" id="PF00501"/>
    </source>
</evidence>
<dbReference type="InterPro" id="IPR042099">
    <property type="entry name" value="ANL_N_sf"/>
</dbReference>
<dbReference type="PROSITE" id="PS00455">
    <property type="entry name" value="AMP_BINDING"/>
    <property type="match status" value="1"/>
</dbReference>
<protein>
    <submittedName>
        <fullName evidence="5">Uncharacterized protein</fullName>
    </submittedName>
</protein>
<dbReference type="Proteomes" id="UP001162060">
    <property type="component" value="Unassembled WGS sequence"/>
</dbReference>
<dbReference type="EMBL" id="CAKLBY020000224">
    <property type="protein sequence ID" value="CAK7936464.1"/>
    <property type="molecule type" value="Genomic_DNA"/>
</dbReference>
<dbReference type="InterPro" id="IPR000873">
    <property type="entry name" value="AMP-dep_synth/lig_dom"/>
</dbReference>
<reference evidence="5" key="1">
    <citation type="submission" date="2024-01" db="EMBL/GenBank/DDBJ databases">
        <authorList>
            <person name="Webb A."/>
        </authorList>
    </citation>
    <scope>NUCLEOTIDE SEQUENCE</scope>
    <source>
        <strain evidence="5">Pm1</strain>
    </source>
</reference>
<dbReference type="Pfam" id="PF16177">
    <property type="entry name" value="ACAS_N"/>
    <property type="match status" value="1"/>
</dbReference>
<accession>A0AAV1UTW5</accession>
<dbReference type="Pfam" id="PF00501">
    <property type="entry name" value="AMP-binding"/>
    <property type="match status" value="1"/>
</dbReference>